<comment type="catalytic activity">
    <reaction evidence="1">
        <text>chorismate = prephenate</text>
        <dbReference type="Rhea" id="RHEA:13897"/>
        <dbReference type="ChEBI" id="CHEBI:29748"/>
        <dbReference type="ChEBI" id="CHEBI:29934"/>
        <dbReference type="EC" id="5.4.99.5"/>
    </reaction>
</comment>
<name>A0AAE3XLX2_9BACT</name>
<evidence type="ECO:0000256" key="5">
    <source>
        <dbReference type="ARBA" id="ARBA00004817"/>
    </source>
</evidence>
<dbReference type="Pfam" id="PF00800">
    <property type="entry name" value="PDT"/>
    <property type="match status" value="1"/>
</dbReference>
<comment type="pathway">
    <text evidence="5">Metabolic intermediate biosynthesis; prephenate biosynthesis; prephenate from chorismate: step 1/1.</text>
</comment>
<dbReference type="PROSITE" id="PS51171">
    <property type="entry name" value="PREPHENATE_DEHYDR_3"/>
    <property type="match status" value="1"/>
</dbReference>
<comment type="function">
    <text evidence="2">Catalyzes the Claisen rearrangement of chorismate to prephenate and the decarboxylation/dehydration of prephenate to phenylpyruvate.</text>
</comment>
<dbReference type="InterPro" id="IPR036979">
    <property type="entry name" value="CM_dom_sf"/>
</dbReference>
<evidence type="ECO:0000256" key="19">
    <source>
        <dbReference type="PIRSR" id="PIRSR001500-2"/>
    </source>
</evidence>
<dbReference type="PROSITE" id="PS51168">
    <property type="entry name" value="CHORISMATE_MUT_2"/>
    <property type="match status" value="1"/>
</dbReference>
<comment type="caution">
    <text evidence="23">The sequence shown here is derived from an EMBL/GenBank/DDBJ whole genome shotgun (WGS) entry which is preliminary data.</text>
</comment>
<protein>
    <recommendedName>
        <fullName evidence="8">Bifunctional chorismate mutase/prephenate dehydratase</fullName>
        <ecNumber evidence="7">4.2.1.51</ecNumber>
        <ecNumber evidence="6">5.4.99.5</ecNumber>
    </recommendedName>
    <alternativeName>
        <fullName evidence="17">Chorismate mutase-prephenate dehydratase</fullName>
    </alternativeName>
    <alternativeName>
        <fullName evidence="16">p-protein</fullName>
    </alternativeName>
</protein>
<dbReference type="GO" id="GO:0004106">
    <property type="term" value="F:chorismate mutase activity"/>
    <property type="evidence" value="ECO:0007669"/>
    <property type="project" value="UniProtKB-EC"/>
</dbReference>
<evidence type="ECO:0000256" key="18">
    <source>
        <dbReference type="ARBA" id="ARBA00047848"/>
    </source>
</evidence>
<keyword evidence="15" id="KW-0511">Multifunctional enzyme</keyword>
<dbReference type="RefSeq" id="WP_309936807.1">
    <property type="nucleotide sequence ID" value="NZ_AP025305.1"/>
</dbReference>
<evidence type="ECO:0000259" key="22">
    <source>
        <dbReference type="PROSITE" id="PS51671"/>
    </source>
</evidence>
<evidence type="ECO:0000256" key="14">
    <source>
        <dbReference type="ARBA" id="ARBA00023239"/>
    </source>
</evidence>
<dbReference type="CDD" id="cd13630">
    <property type="entry name" value="PBP2_PDT_1"/>
    <property type="match status" value="1"/>
</dbReference>
<evidence type="ECO:0000256" key="10">
    <source>
        <dbReference type="ARBA" id="ARBA00022605"/>
    </source>
</evidence>
<dbReference type="EMBL" id="JAVDQD010000001">
    <property type="protein sequence ID" value="MDR6237349.1"/>
    <property type="molecule type" value="Genomic_DNA"/>
</dbReference>
<dbReference type="PANTHER" id="PTHR21022:SF19">
    <property type="entry name" value="PREPHENATE DEHYDRATASE-RELATED"/>
    <property type="match status" value="1"/>
</dbReference>
<evidence type="ECO:0000259" key="20">
    <source>
        <dbReference type="PROSITE" id="PS51168"/>
    </source>
</evidence>
<dbReference type="PROSITE" id="PS51671">
    <property type="entry name" value="ACT"/>
    <property type="match status" value="1"/>
</dbReference>
<keyword evidence="14 23" id="KW-0456">Lyase</keyword>
<dbReference type="Gene3D" id="3.40.190.10">
    <property type="entry name" value="Periplasmic binding protein-like II"/>
    <property type="match status" value="2"/>
</dbReference>
<feature type="domain" description="Prephenate dehydratase" evidence="21">
    <location>
        <begin position="94"/>
        <end position="270"/>
    </location>
</feature>
<evidence type="ECO:0000256" key="11">
    <source>
        <dbReference type="ARBA" id="ARBA00023141"/>
    </source>
</evidence>
<dbReference type="InterPro" id="IPR001086">
    <property type="entry name" value="Preph_deHydtase"/>
</dbReference>
<dbReference type="GO" id="GO:0004664">
    <property type="term" value="F:prephenate dehydratase activity"/>
    <property type="evidence" value="ECO:0007669"/>
    <property type="project" value="UniProtKB-EC"/>
</dbReference>
<evidence type="ECO:0000256" key="2">
    <source>
        <dbReference type="ARBA" id="ARBA00002364"/>
    </source>
</evidence>
<dbReference type="Proteomes" id="UP001185092">
    <property type="component" value="Unassembled WGS sequence"/>
</dbReference>
<dbReference type="CDD" id="cd04905">
    <property type="entry name" value="ACT_CM-PDT"/>
    <property type="match status" value="1"/>
</dbReference>
<dbReference type="Gene3D" id="3.30.70.260">
    <property type="match status" value="1"/>
</dbReference>
<keyword evidence="11" id="KW-0057">Aromatic amino acid biosynthesis</keyword>
<evidence type="ECO:0000259" key="21">
    <source>
        <dbReference type="PROSITE" id="PS51171"/>
    </source>
</evidence>
<reference evidence="23" key="1">
    <citation type="submission" date="2023-07" db="EMBL/GenBank/DDBJ databases">
        <title>Genomic Encyclopedia of Type Strains, Phase IV (KMG-IV): sequencing the most valuable type-strain genomes for metagenomic binning, comparative biology and taxonomic classification.</title>
        <authorList>
            <person name="Goeker M."/>
        </authorList>
    </citation>
    <scope>NUCLEOTIDE SEQUENCE</scope>
    <source>
        <strain evidence="23">DSM 26174</strain>
    </source>
</reference>
<dbReference type="Pfam" id="PF01817">
    <property type="entry name" value="CM_2"/>
    <property type="match status" value="1"/>
</dbReference>
<dbReference type="InterPro" id="IPR036263">
    <property type="entry name" value="Chorismate_II_sf"/>
</dbReference>
<evidence type="ECO:0000256" key="1">
    <source>
        <dbReference type="ARBA" id="ARBA00000824"/>
    </source>
</evidence>
<dbReference type="InterPro" id="IPR018528">
    <property type="entry name" value="Preph_deHydtase_CS"/>
</dbReference>
<proteinExistence type="predicted"/>
<dbReference type="NCBIfam" id="TIGR01807">
    <property type="entry name" value="CM_P2"/>
    <property type="match status" value="1"/>
</dbReference>
<dbReference type="SUPFAM" id="SSF48600">
    <property type="entry name" value="Chorismate mutase II"/>
    <property type="match status" value="1"/>
</dbReference>
<dbReference type="SUPFAM" id="SSF53850">
    <property type="entry name" value="Periplasmic binding protein-like II"/>
    <property type="match status" value="1"/>
</dbReference>
<comment type="subcellular location">
    <subcellularLocation>
        <location evidence="3">Cytoplasm</location>
    </subcellularLocation>
</comment>
<dbReference type="SMART" id="SM00830">
    <property type="entry name" value="CM_2"/>
    <property type="match status" value="1"/>
</dbReference>
<dbReference type="InterPro" id="IPR002701">
    <property type="entry name" value="CM_II_prokaryot"/>
</dbReference>
<dbReference type="Gene3D" id="1.20.59.10">
    <property type="entry name" value="Chorismate mutase"/>
    <property type="match status" value="1"/>
</dbReference>
<feature type="domain" description="Chorismate mutase" evidence="20">
    <location>
        <begin position="4"/>
        <end position="94"/>
    </location>
</feature>
<evidence type="ECO:0000256" key="6">
    <source>
        <dbReference type="ARBA" id="ARBA00012404"/>
    </source>
</evidence>
<dbReference type="PIRSF" id="PIRSF001500">
    <property type="entry name" value="Chor_mut_pdt_Ppr"/>
    <property type="match status" value="1"/>
</dbReference>
<dbReference type="NCBIfam" id="NF008865">
    <property type="entry name" value="PRK11898.1"/>
    <property type="match status" value="1"/>
</dbReference>
<dbReference type="AlphaFoldDB" id="A0AAE3XLX2"/>
<keyword evidence="10" id="KW-0028">Amino-acid biosynthesis</keyword>
<dbReference type="SUPFAM" id="SSF55021">
    <property type="entry name" value="ACT-like"/>
    <property type="match status" value="1"/>
</dbReference>
<feature type="site" description="Essential for prephenate dehydratase activity" evidence="19">
    <location>
        <position position="263"/>
    </location>
</feature>
<evidence type="ECO:0000256" key="4">
    <source>
        <dbReference type="ARBA" id="ARBA00004741"/>
    </source>
</evidence>
<comment type="pathway">
    <text evidence="4">Amino-acid biosynthesis; L-phenylalanine biosynthesis; phenylpyruvate from prephenate: step 1/1.</text>
</comment>
<keyword evidence="9" id="KW-0963">Cytoplasm</keyword>
<dbReference type="InterPro" id="IPR002912">
    <property type="entry name" value="ACT_dom"/>
</dbReference>
<gene>
    <name evidence="23" type="ORF">HNQ88_000325</name>
</gene>
<keyword evidence="13 23" id="KW-0413">Isomerase</keyword>
<accession>A0AAE3XLX2</accession>
<evidence type="ECO:0000256" key="17">
    <source>
        <dbReference type="ARBA" id="ARBA00031520"/>
    </source>
</evidence>
<evidence type="ECO:0000256" key="7">
    <source>
        <dbReference type="ARBA" id="ARBA00013147"/>
    </source>
</evidence>
<keyword evidence="24" id="KW-1185">Reference proteome</keyword>
<organism evidence="23 24">
    <name type="scientific">Aureibacter tunicatorum</name>
    <dbReference type="NCBI Taxonomy" id="866807"/>
    <lineage>
        <taxon>Bacteria</taxon>
        <taxon>Pseudomonadati</taxon>
        <taxon>Bacteroidota</taxon>
        <taxon>Cytophagia</taxon>
        <taxon>Cytophagales</taxon>
        <taxon>Persicobacteraceae</taxon>
        <taxon>Aureibacter</taxon>
    </lineage>
</organism>
<evidence type="ECO:0000313" key="23">
    <source>
        <dbReference type="EMBL" id="MDR6237349.1"/>
    </source>
</evidence>
<evidence type="ECO:0000256" key="13">
    <source>
        <dbReference type="ARBA" id="ARBA00023235"/>
    </source>
</evidence>
<comment type="catalytic activity">
    <reaction evidence="18">
        <text>prephenate + H(+) = 3-phenylpyruvate + CO2 + H2O</text>
        <dbReference type="Rhea" id="RHEA:21648"/>
        <dbReference type="ChEBI" id="CHEBI:15377"/>
        <dbReference type="ChEBI" id="CHEBI:15378"/>
        <dbReference type="ChEBI" id="CHEBI:16526"/>
        <dbReference type="ChEBI" id="CHEBI:18005"/>
        <dbReference type="ChEBI" id="CHEBI:29934"/>
        <dbReference type="EC" id="4.2.1.51"/>
    </reaction>
</comment>
<sequence>MTPEIEKAELAKLRDEIDAIDNQLLQLINNRMDVVRRVGELKKANNTVIYRPEREKSIIDRLDGQNNGLLNKSAIEAIFLEIFAISRNLELPEKIAYLGPESSFTHQAAESRFGAMSEYLPISSITKVFEAVDTGRARYGVVPIENNQEGIVSETIDLLGQFDLSIVAEIAMPIHFAFGSKHNSIKEIKKVYSRDIAFLQCKNFIAESFGENVELVPVNSTSRAVKLALEEEGAAALCPKIAAKQAGLPILFENVEDSEDNFTRFLILAKDFINQKSGNDKTTILAQVSNEPGALANLLQGFYDAGINLTKIESRPAKKGKNFSYQFFIDFDGHFNDENAEKVLTEFSENIKCLGSYVKMC</sequence>
<dbReference type="GO" id="GO:0005737">
    <property type="term" value="C:cytoplasm"/>
    <property type="evidence" value="ECO:0007669"/>
    <property type="project" value="UniProtKB-SubCell"/>
</dbReference>
<evidence type="ECO:0000256" key="12">
    <source>
        <dbReference type="ARBA" id="ARBA00023222"/>
    </source>
</evidence>
<evidence type="ECO:0000256" key="16">
    <source>
        <dbReference type="ARBA" id="ARBA00031175"/>
    </source>
</evidence>
<evidence type="ECO:0000256" key="9">
    <source>
        <dbReference type="ARBA" id="ARBA00022490"/>
    </source>
</evidence>
<evidence type="ECO:0000256" key="3">
    <source>
        <dbReference type="ARBA" id="ARBA00004496"/>
    </source>
</evidence>
<dbReference type="PANTHER" id="PTHR21022">
    <property type="entry name" value="PREPHENATE DEHYDRATASE P PROTEIN"/>
    <property type="match status" value="1"/>
</dbReference>
<keyword evidence="12" id="KW-0584">Phenylalanine biosynthesis</keyword>
<dbReference type="InterPro" id="IPR008242">
    <property type="entry name" value="Chor_mutase/pphenate_deHydtase"/>
</dbReference>
<feature type="domain" description="ACT" evidence="22">
    <location>
        <begin position="283"/>
        <end position="361"/>
    </location>
</feature>
<evidence type="ECO:0000256" key="15">
    <source>
        <dbReference type="ARBA" id="ARBA00023268"/>
    </source>
</evidence>
<dbReference type="PROSITE" id="PS00858">
    <property type="entry name" value="PREPHENATE_DEHYDR_2"/>
    <property type="match status" value="1"/>
</dbReference>
<dbReference type="GO" id="GO:0009094">
    <property type="term" value="P:L-phenylalanine biosynthetic process"/>
    <property type="evidence" value="ECO:0007669"/>
    <property type="project" value="UniProtKB-KW"/>
</dbReference>
<dbReference type="InterPro" id="IPR010957">
    <property type="entry name" value="G/b/e-P-prot_chorismate_mutase"/>
</dbReference>
<evidence type="ECO:0000256" key="8">
    <source>
        <dbReference type="ARBA" id="ARBA00014401"/>
    </source>
</evidence>
<dbReference type="EC" id="4.2.1.51" evidence="7"/>
<dbReference type="InterPro" id="IPR045865">
    <property type="entry name" value="ACT-like_dom_sf"/>
</dbReference>
<dbReference type="GO" id="GO:0046417">
    <property type="term" value="P:chorismate metabolic process"/>
    <property type="evidence" value="ECO:0007669"/>
    <property type="project" value="InterPro"/>
</dbReference>
<evidence type="ECO:0000313" key="24">
    <source>
        <dbReference type="Proteomes" id="UP001185092"/>
    </source>
</evidence>
<dbReference type="EC" id="5.4.99.5" evidence="6"/>
<dbReference type="Pfam" id="PF01842">
    <property type="entry name" value="ACT"/>
    <property type="match status" value="1"/>
</dbReference>